<dbReference type="PANTHER" id="PTHR43429:SF1">
    <property type="entry name" value="NAD(P)H SULFUR OXIDOREDUCTASE (COA-DEPENDENT)"/>
    <property type="match status" value="1"/>
</dbReference>
<evidence type="ECO:0000259" key="8">
    <source>
        <dbReference type="Pfam" id="PF02852"/>
    </source>
</evidence>
<comment type="cofactor">
    <cofactor evidence="1">
        <name>FAD</name>
        <dbReference type="ChEBI" id="CHEBI:57692"/>
    </cofactor>
</comment>
<protein>
    <recommendedName>
        <fullName evidence="12">NADH oxidase</fullName>
    </recommendedName>
</protein>
<dbReference type="InterPro" id="IPR050260">
    <property type="entry name" value="FAD-bd_OxRdtase"/>
</dbReference>
<evidence type="ECO:0000313" key="11">
    <source>
        <dbReference type="Proteomes" id="UP000294854"/>
    </source>
</evidence>
<evidence type="ECO:0000256" key="1">
    <source>
        <dbReference type="ARBA" id="ARBA00001974"/>
    </source>
</evidence>
<dbReference type="PRINTS" id="PR00411">
    <property type="entry name" value="PNDRDTASEI"/>
</dbReference>
<dbReference type="OrthoDB" id="9802028at2"/>
<evidence type="ECO:0008006" key="12">
    <source>
        <dbReference type="Google" id="ProtNLM"/>
    </source>
</evidence>
<name>A0A4R5NHD0_9LACO</name>
<evidence type="ECO:0000256" key="5">
    <source>
        <dbReference type="ARBA" id="ARBA00023002"/>
    </source>
</evidence>
<dbReference type="Gene3D" id="3.50.50.60">
    <property type="entry name" value="FAD/NAD(P)-binding domain"/>
    <property type="match status" value="2"/>
</dbReference>
<reference evidence="10 11" key="1">
    <citation type="journal article" date="2019" name="Appl. Microbiol. Biotechnol.">
        <title>Uncovering carbohydrate metabolism through a genotype-phenotype association study of 56 lactic acid bacteria genomes.</title>
        <authorList>
            <person name="Buron-Moles G."/>
            <person name="Chailyan A."/>
            <person name="Dolejs I."/>
            <person name="Forster J."/>
            <person name="Miks M.H."/>
        </authorList>
    </citation>
    <scope>NUCLEOTIDE SEQUENCE [LARGE SCALE GENOMIC DNA]</scope>
    <source>
        <strain evidence="10 11">ATCC 49373</strain>
    </source>
</reference>
<gene>
    <name evidence="10" type="ORF">C5L31_001171</name>
</gene>
<dbReference type="STRING" id="1122149.FD44_GL001109"/>
<dbReference type="SUPFAM" id="SSF55424">
    <property type="entry name" value="FAD/NAD-linked reductases, dimerisation (C-terminal) domain"/>
    <property type="match status" value="1"/>
</dbReference>
<dbReference type="Proteomes" id="UP000294854">
    <property type="component" value="Unassembled WGS sequence"/>
</dbReference>
<dbReference type="PANTHER" id="PTHR43429">
    <property type="entry name" value="PYRIDINE NUCLEOTIDE-DISULFIDE OXIDOREDUCTASE DOMAIN-CONTAINING"/>
    <property type="match status" value="1"/>
</dbReference>
<dbReference type="InterPro" id="IPR016156">
    <property type="entry name" value="FAD/NAD-linked_Rdtase_dimer_sf"/>
</dbReference>
<keyword evidence="5" id="KW-0560">Oxidoreductase</keyword>
<keyword evidence="4" id="KW-0274">FAD</keyword>
<sequence>MKVVIIGCTHAGVAAVTEILKNHPDTEVTVYERNDNVSFLSCGIPLYLSHKVDKLEDMFYSSPEQLSEMGATVRLRHDVLKVDSEAKKIVCENLETDEIFTDTYDKLVMATGSYVIVPPLVGIDDSRVLLCKNYEQAQAIYKSAQTHKRITIVGGGYVGVELADSYSSTNHEVTLIQSSDQVLNNYIDPIMSDEVAKLLGDHGVNVILDECVTGFEGDDEADKVDIETDHRTIEADLVIVCTGFMANTELVQGQVEMDRRGALLVNDYLQTSDPDIYAAGDACVSHFNPEDTESYIPLATNAVRQGTLAGLNIFGNIQKKMGTQATSAIKIFGYTMASSGLTLRNAKNAGIDADAVLFDDDYRYDFMSEPQNIKIMLVYDKTTRRIIGTQLFSKYDVSQSANTISVCIQNKNTIDDLAYVDMLFNPHYDKAYNYLNLVAQMAIEKERANAES</sequence>
<dbReference type="Pfam" id="PF07992">
    <property type="entry name" value="Pyr_redox_2"/>
    <property type="match status" value="1"/>
</dbReference>
<dbReference type="Pfam" id="PF02852">
    <property type="entry name" value="Pyr_redox_dim"/>
    <property type="match status" value="1"/>
</dbReference>
<evidence type="ECO:0000256" key="4">
    <source>
        <dbReference type="ARBA" id="ARBA00022827"/>
    </source>
</evidence>
<dbReference type="InterPro" id="IPR004099">
    <property type="entry name" value="Pyr_nucl-diS_OxRdtase_dimer"/>
</dbReference>
<evidence type="ECO:0000313" key="10">
    <source>
        <dbReference type="EMBL" id="TDG73907.1"/>
    </source>
</evidence>
<proteinExistence type="inferred from homology"/>
<evidence type="ECO:0000256" key="2">
    <source>
        <dbReference type="ARBA" id="ARBA00009130"/>
    </source>
</evidence>
<dbReference type="InterPro" id="IPR023753">
    <property type="entry name" value="FAD/NAD-binding_dom"/>
</dbReference>
<organism evidence="10 11">
    <name type="scientific">Secundilactobacillus malefermentans</name>
    <dbReference type="NCBI Taxonomy" id="176292"/>
    <lineage>
        <taxon>Bacteria</taxon>
        <taxon>Bacillati</taxon>
        <taxon>Bacillota</taxon>
        <taxon>Bacilli</taxon>
        <taxon>Lactobacillales</taxon>
        <taxon>Lactobacillaceae</taxon>
        <taxon>Secundilactobacillus</taxon>
    </lineage>
</organism>
<dbReference type="AlphaFoldDB" id="A0A4R5NHD0"/>
<dbReference type="EMBL" id="PUFO01000082">
    <property type="protein sequence ID" value="TDG73907.1"/>
    <property type="molecule type" value="Genomic_DNA"/>
</dbReference>
<keyword evidence="11" id="KW-1185">Reference proteome</keyword>
<keyword evidence="3" id="KW-0285">Flavoprotein</keyword>
<keyword evidence="7" id="KW-0676">Redox-active center</keyword>
<dbReference type="InterPro" id="IPR036188">
    <property type="entry name" value="FAD/NAD-bd_sf"/>
</dbReference>
<dbReference type="RefSeq" id="WP_010619203.1">
    <property type="nucleotide sequence ID" value="NZ_PUFO01000082.1"/>
</dbReference>
<dbReference type="Gene3D" id="3.30.390.30">
    <property type="match status" value="1"/>
</dbReference>
<comment type="similarity">
    <text evidence="2">Belongs to the class-III pyridine nucleotide-disulfide oxidoreductase family.</text>
</comment>
<evidence type="ECO:0000259" key="9">
    <source>
        <dbReference type="Pfam" id="PF07992"/>
    </source>
</evidence>
<dbReference type="PRINTS" id="PR00368">
    <property type="entry name" value="FADPNR"/>
</dbReference>
<accession>A0A4R5NHD0</accession>
<feature type="domain" description="FAD/NAD(P)-binding" evidence="9">
    <location>
        <begin position="1"/>
        <end position="306"/>
    </location>
</feature>
<comment type="caution">
    <text evidence="10">The sequence shown here is derived from an EMBL/GenBank/DDBJ whole genome shotgun (WGS) entry which is preliminary data.</text>
</comment>
<dbReference type="GO" id="GO:0016491">
    <property type="term" value="F:oxidoreductase activity"/>
    <property type="evidence" value="ECO:0007669"/>
    <property type="project" value="UniProtKB-KW"/>
</dbReference>
<keyword evidence="6" id="KW-0558">Oxidation</keyword>
<feature type="domain" description="Pyridine nucleotide-disulphide oxidoreductase dimerisation" evidence="8">
    <location>
        <begin position="328"/>
        <end position="431"/>
    </location>
</feature>
<evidence type="ECO:0000256" key="6">
    <source>
        <dbReference type="ARBA" id="ARBA00023097"/>
    </source>
</evidence>
<dbReference type="SUPFAM" id="SSF51905">
    <property type="entry name" value="FAD/NAD(P)-binding domain"/>
    <property type="match status" value="1"/>
</dbReference>
<evidence type="ECO:0000256" key="3">
    <source>
        <dbReference type="ARBA" id="ARBA00022630"/>
    </source>
</evidence>
<evidence type="ECO:0000256" key="7">
    <source>
        <dbReference type="ARBA" id="ARBA00023284"/>
    </source>
</evidence>